<evidence type="ECO:0000313" key="10">
    <source>
        <dbReference type="EMBL" id="GGH22601.1"/>
    </source>
</evidence>
<dbReference type="Pfam" id="PF05504">
    <property type="entry name" value="Spore_GerAC"/>
    <property type="match status" value="1"/>
</dbReference>
<evidence type="ECO:0000259" key="9">
    <source>
        <dbReference type="Pfam" id="PF25198"/>
    </source>
</evidence>
<comment type="caution">
    <text evidence="10">The sequence shown here is derived from an EMBL/GenBank/DDBJ whole genome shotgun (WGS) entry which is preliminary data.</text>
</comment>
<keyword evidence="5" id="KW-0472">Membrane</keyword>
<evidence type="ECO:0000259" key="8">
    <source>
        <dbReference type="Pfam" id="PF05504"/>
    </source>
</evidence>
<reference evidence="11" key="1">
    <citation type="journal article" date="2019" name="Int. J. Syst. Evol. Microbiol.">
        <title>The Global Catalogue of Microorganisms (GCM) 10K type strain sequencing project: providing services to taxonomists for standard genome sequencing and annotation.</title>
        <authorList>
            <consortium name="The Broad Institute Genomics Platform"/>
            <consortium name="The Broad Institute Genome Sequencing Center for Infectious Disease"/>
            <person name="Wu L."/>
            <person name="Ma J."/>
        </authorList>
    </citation>
    <scope>NUCLEOTIDE SEQUENCE [LARGE SCALE GENOMIC DNA]</scope>
    <source>
        <strain evidence="11">CGMCC 1.12769</strain>
    </source>
</reference>
<comment type="subcellular location">
    <subcellularLocation>
        <location evidence="1">Membrane</location>
        <topology evidence="1">Lipid-anchor</topology>
    </subcellularLocation>
</comment>
<keyword evidence="3" id="KW-0309">Germination</keyword>
<dbReference type="Gene3D" id="3.30.300.210">
    <property type="entry name" value="Nutrient germinant receptor protein C, domain 3"/>
    <property type="match status" value="1"/>
</dbReference>
<keyword evidence="4" id="KW-0732">Signal</keyword>
<dbReference type="PANTHER" id="PTHR35789:SF1">
    <property type="entry name" value="SPORE GERMINATION PROTEIN B3"/>
    <property type="match status" value="1"/>
</dbReference>
<dbReference type="RefSeq" id="WP_188538444.1">
    <property type="nucleotide sequence ID" value="NZ_BMFT01000001.1"/>
</dbReference>
<proteinExistence type="inferred from homology"/>
<dbReference type="NCBIfam" id="TIGR02887">
    <property type="entry name" value="spore_ger_x_C"/>
    <property type="match status" value="1"/>
</dbReference>
<evidence type="ECO:0000256" key="4">
    <source>
        <dbReference type="ARBA" id="ARBA00022729"/>
    </source>
</evidence>
<keyword evidence="6" id="KW-0564">Palmitate</keyword>
<keyword evidence="11" id="KW-1185">Reference proteome</keyword>
<evidence type="ECO:0000256" key="6">
    <source>
        <dbReference type="ARBA" id="ARBA00023139"/>
    </source>
</evidence>
<sequence>MNSIKRHVSLLFPIILLLSLNGCWSSKEIDNLSVNVGLAMDVGEESQVEQELAEEGGGYPKKNKITSTIQLIPEQSGGKGQQPGSSAPTKFTNVTETGDSGFQIMSQFTLIKHRNIIGHHLKVIVVSTDLLQKMSLEKLLKYILRDNDIRPSCDVLISKEKARDTLLTNEPGEVPAFHLKSLIDNLAKTNKILPPMNLTKLDGIMNSKSSYMLQNVISSKGNVELSGAGIIKGKTNQYIGALSEHDVEALSWIMGTVKGGVIKTYDKSGQVLAYEIKTANTKTKSIVEGDDISFHVNIKSEGRLIENWNTSQYPTDSQYLKETTQYFEEELNNMIHKVIHKLQAEYRVDVAGFRDRLRIQHPQVWKKVKEDWDETFSKSEITYDVKLNITDYGSSAK</sequence>
<evidence type="ECO:0000256" key="2">
    <source>
        <dbReference type="ARBA" id="ARBA00007886"/>
    </source>
</evidence>
<evidence type="ECO:0000256" key="1">
    <source>
        <dbReference type="ARBA" id="ARBA00004635"/>
    </source>
</evidence>
<feature type="domain" description="Spore germination protein N-terminal" evidence="9">
    <location>
        <begin position="26"/>
        <end position="211"/>
    </location>
</feature>
<dbReference type="Proteomes" id="UP000659344">
    <property type="component" value="Unassembled WGS sequence"/>
</dbReference>
<organism evidence="10 11">
    <name type="scientific">Paenibacillus segetis</name>
    <dbReference type="NCBI Taxonomy" id="1325360"/>
    <lineage>
        <taxon>Bacteria</taxon>
        <taxon>Bacillati</taxon>
        <taxon>Bacillota</taxon>
        <taxon>Bacilli</taxon>
        <taxon>Bacillales</taxon>
        <taxon>Paenibacillaceae</taxon>
        <taxon>Paenibacillus</taxon>
    </lineage>
</organism>
<evidence type="ECO:0000256" key="3">
    <source>
        <dbReference type="ARBA" id="ARBA00022544"/>
    </source>
</evidence>
<dbReference type="InterPro" id="IPR046953">
    <property type="entry name" value="Spore_GerAC-like_C"/>
</dbReference>
<gene>
    <name evidence="10" type="ORF">GCM10008013_21150</name>
</gene>
<dbReference type="InterPro" id="IPR038501">
    <property type="entry name" value="Spore_GerAC_C_sf"/>
</dbReference>
<comment type="similarity">
    <text evidence="2">Belongs to the GerABKC lipoprotein family.</text>
</comment>
<evidence type="ECO:0000256" key="7">
    <source>
        <dbReference type="ARBA" id="ARBA00023288"/>
    </source>
</evidence>
<feature type="domain" description="Spore germination GerAC-like C-terminal" evidence="8">
    <location>
        <begin position="226"/>
        <end position="393"/>
    </location>
</feature>
<evidence type="ECO:0000256" key="5">
    <source>
        <dbReference type="ARBA" id="ARBA00023136"/>
    </source>
</evidence>
<name>A0ABQ1YFF8_9BACL</name>
<dbReference type="EMBL" id="BMFT01000001">
    <property type="protein sequence ID" value="GGH22601.1"/>
    <property type="molecule type" value="Genomic_DNA"/>
</dbReference>
<dbReference type="PANTHER" id="PTHR35789">
    <property type="entry name" value="SPORE GERMINATION PROTEIN B3"/>
    <property type="match status" value="1"/>
</dbReference>
<protein>
    <submittedName>
        <fullName evidence="10">Germination protein BC</fullName>
    </submittedName>
</protein>
<dbReference type="InterPro" id="IPR057336">
    <property type="entry name" value="GerAC_N"/>
</dbReference>
<keyword evidence="7" id="KW-0449">Lipoprotein</keyword>
<dbReference type="Pfam" id="PF25198">
    <property type="entry name" value="Spore_GerAC_N"/>
    <property type="match status" value="1"/>
</dbReference>
<evidence type="ECO:0000313" key="11">
    <source>
        <dbReference type="Proteomes" id="UP000659344"/>
    </source>
</evidence>
<dbReference type="InterPro" id="IPR008844">
    <property type="entry name" value="Spore_GerAC-like"/>
</dbReference>
<accession>A0ABQ1YFF8</accession>